<proteinExistence type="predicted"/>
<evidence type="ECO:0000256" key="1">
    <source>
        <dbReference type="SAM" id="MobiDB-lite"/>
    </source>
</evidence>
<keyword evidence="4" id="KW-1185">Reference proteome</keyword>
<feature type="domain" description="J" evidence="2">
    <location>
        <begin position="15"/>
        <end position="91"/>
    </location>
</feature>
<dbReference type="AlphaFoldDB" id="A0A0N0DUN5"/>
<feature type="region of interest" description="Disordered" evidence="1">
    <location>
        <begin position="285"/>
        <end position="315"/>
    </location>
</feature>
<dbReference type="EMBL" id="LGTL01000011">
    <property type="protein sequence ID" value="KPA79192.1"/>
    <property type="molecule type" value="Genomic_DNA"/>
</dbReference>
<dbReference type="VEuPathDB" id="TriTrypDB:LpyrH10_11_1500"/>
<name>A0A0N0DUN5_LEPPY</name>
<evidence type="ECO:0000259" key="2">
    <source>
        <dbReference type="PROSITE" id="PS50076"/>
    </source>
</evidence>
<comment type="caution">
    <text evidence="3">The sequence shown here is derived from an EMBL/GenBank/DDBJ whole genome shotgun (WGS) entry which is preliminary data.</text>
</comment>
<sequence length="831" mass="90813">MFRANKAWLVLTPRQALRVLSLSPAADLTPASIKKAYIQQTLQCHPDLHPNDPNANDNFRNLSDAFRIALKTLELQRGGGGASRGQRNTDGRGGLSDDDLYDPQAALESLRQAMWAYRSHQQLSATAASASPAGTATRASPHPSLDATHDAAGGAFDTPTLEDVSSVCQREAVAMRRVYTFCADLPAVLCGSHSAALFEAVAFFHTRYVESMSACVMRFAQNLPILVRRVVKNRRRYVNNKSTAVVQGIGTGARPLKRQRIEDMAMKPLVLMGALIFDLPEGSVENSARDDGSQTSGRLDKSSPNSSSTCGVSQPSDIRVTSELKCVVYPADSIVDITAKLGKWEAASFERLKVELAIVDVNRLLSGLLGLQEEEAPTQSSSHLSVMPHLAETRAATEMVLRTLQRIATDLCYHFDPDLDATVTEDVIAALRLHDTPDTRSSQQDDAAAALLELPELVAQCRRLAALARPTMRGSTILTWRSEETEELVQDAAELAEAATVAGDEKEKQQQQDQRGGKKMNDFPKFSVGRHPTCSTAETLFFSVSVVLTKDLRAFLLRLRGALKQTIQATNESKGVLFELLPLREATLKEEYIALPVTAADAGADSADSPYRYRGPIHCFPRVRNMETKREYELWKHLYAHREYIAQHASTMNPINVFYECFPYDPESPECHPPAAGAPANVLAGWVSGGADGCDNVVITAQQLDDPVHFKEWLEEVVAQSSLNREAEEVLARAGVGYVSRDPALPLANFLSFAKVYVQSLAVRGVLERRGGSTSATGGTVTPDDIGLSITVSPSRCDVRDGGRLFLPWYVDPSILLALLGEHTSQHQLHD</sequence>
<dbReference type="Pfam" id="PF00226">
    <property type="entry name" value="DnaJ"/>
    <property type="match status" value="1"/>
</dbReference>
<feature type="region of interest" description="Disordered" evidence="1">
    <location>
        <begin position="77"/>
        <end position="100"/>
    </location>
</feature>
<dbReference type="RefSeq" id="XP_015657631.1">
    <property type="nucleotide sequence ID" value="XM_015803806.1"/>
</dbReference>
<dbReference type="PROSITE" id="PS50076">
    <property type="entry name" value="DNAJ_2"/>
    <property type="match status" value="1"/>
</dbReference>
<dbReference type="RefSeq" id="XP_015657633.1">
    <property type="nucleotide sequence ID" value="XM_015803808.1"/>
</dbReference>
<dbReference type="Proteomes" id="UP000037923">
    <property type="component" value="Unassembled WGS sequence"/>
</dbReference>
<feature type="compositionally biased region" description="Polar residues" evidence="1">
    <location>
        <begin position="293"/>
        <end position="315"/>
    </location>
</feature>
<dbReference type="SUPFAM" id="SSF46565">
    <property type="entry name" value="Chaperone J-domain"/>
    <property type="match status" value="1"/>
</dbReference>
<dbReference type="OrthoDB" id="259708at2759"/>
<dbReference type="EMBL" id="LGTL01000011">
    <property type="protein sequence ID" value="KPA79193.1"/>
    <property type="molecule type" value="Genomic_DNA"/>
</dbReference>
<dbReference type="EMBL" id="LGTL01000011">
    <property type="protein sequence ID" value="KPA79194.1"/>
    <property type="molecule type" value="Genomic_DNA"/>
</dbReference>
<dbReference type="OMA" id="LYVHREY"/>
<feature type="compositionally biased region" description="Basic and acidic residues" evidence="1">
    <location>
        <begin position="503"/>
        <end position="522"/>
    </location>
</feature>
<dbReference type="RefSeq" id="XP_015657632.1">
    <property type="nucleotide sequence ID" value="XM_015803807.1"/>
</dbReference>
<dbReference type="GeneID" id="26905975"/>
<organism evidence="3 4">
    <name type="scientific">Leptomonas pyrrhocoris</name>
    <name type="common">Firebug parasite</name>
    <dbReference type="NCBI Taxonomy" id="157538"/>
    <lineage>
        <taxon>Eukaryota</taxon>
        <taxon>Discoba</taxon>
        <taxon>Euglenozoa</taxon>
        <taxon>Kinetoplastea</taxon>
        <taxon>Metakinetoplastina</taxon>
        <taxon>Trypanosomatida</taxon>
        <taxon>Trypanosomatidae</taxon>
        <taxon>Leishmaniinae</taxon>
        <taxon>Leptomonas</taxon>
    </lineage>
</organism>
<dbReference type="InterPro" id="IPR036869">
    <property type="entry name" value="J_dom_sf"/>
</dbReference>
<dbReference type="CDD" id="cd06257">
    <property type="entry name" value="DnaJ"/>
    <property type="match status" value="1"/>
</dbReference>
<dbReference type="SMART" id="SM00271">
    <property type="entry name" value="DnaJ"/>
    <property type="match status" value="1"/>
</dbReference>
<protein>
    <submittedName>
        <fullName evidence="3">Putative mitochondrial DNAJ-domain protein</fullName>
    </submittedName>
</protein>
<reference evidence="3 4" key="1">
    <citation type="submission" date="2015-07" db="EMBL/GenBank/DDBJ databases">
        <title>High-quality genome of monoxenous trypanosomatid Leptomonas pyrrhocoris.</title>
        <authorList>
            <person name="Flegontov P."/>
            <person name="Butenko A."/>
            <person name="Firsov S."/>
            <person name="Vlcek C."/>
            <person name="Logacheva M.D."/>
            <person name="Field M."/>
            <person name="Filatov D."/>
            <person name="Flegontova O."/>
            <person name="Gerasimov E."/>
            <person name="Jackson A.P."/>
            <person name="Kelly S."/>
            <person name="Opperdoes F."/>
            <person name="O'Reilly A."/>
            <person name="Votypka J."/>
            <person name="Yurchenko V."/>
            <person name="Lukes J."/>
        </authorList>
    </citation>
    <scope>NUCLEOTIDE SEQUENCE [LARGE SCALE GENOMIC DNA]</scope>
    <source>
        <strain evidence="3">H10</strain>
    </source>
</reference>
<dbReference type="Gene3D" id="1.10.287.110">
    <property type="entry name" value="DnaJ domain"/>
    <property type="match status" value="1"/>
</dbReference>
<accession>A0A0N0DUN5</accession>
<evidence type="ECO:0000313" key="3">
    <source>
        <dbReference type="EMBL" id="KPA79192.1"/>
    </source>
</evidence>
<gene>
    <name evidence="3" type="ORF">ABB37_05685</name>
</gene>
<dbReference type="InterPro" id="IPR001623">
    <property type="entry name" value="DnaJ_domain"/>
</dbReference>
<feature type="region of interest" description="Disordered" evidence="1">
    <location>
        <begin position="499"/>
        <end position="525"/>
    </location>
</feature>
<evidence type="ECO:0000313" key="4">
    <source>
        <dbReference type="Proteomes" id="UP000037923"/>
    </source>
</evidence>